<evidence type="ECO:0000256" key="2">
    <source>
        <dbReference type="ARBA" id="ARBA00023002"/>
    </source>
</evidence>
<feature type="compositionally biased region" description="Basic and acidic residues" evidence="3">
    <location>
        <begin position="1"/>
        <end position="18"/>
    </location>
</feature>
<dbReference type="OrthoDB" id="8428274at2"/>
<dbReference type="SUPFAM" id="SSF54665">
    <property type="entry name" value="CO dehydrogenase molybdoprotein N-domain-like"/>
    <property type="match status" value="1"/>
</dbReference>
<keyword evidence="1" id="KW-0500">Molybdenum</keyword>
<comment type="caution">
    <text evidence="5">The sequence shown here is derived from an EMBL/GenBank/DDBJ whole genome shotgun (WGS) entry which is preliminary data.</text>
</comment>
<evidence type="ECO:0000313" key="6">
    <source>
        <dbReference type="Proteomes" id="UP000215931"/>
    </source>
</evidence>
<evidence type="ECO:0000259" key="4">
    <source>
        <dbReference type="SMART" id="SM01008"/>
    </source>
</evidence>
<dbReference type="Pfam" id="PF01315">
    <property type="entry name" value="Ald_Xan_dh_C"/>
    <property type="match status" value="1"/>
</dbReference>
<sequence length="773" mass="82015">MTVHELRTRHDDSKRGDASDGAVVADQVGGRLSRVDGPAKITGAAKYAVEQQLEGLSHAVLVESTIAAGKVRSIDTAAAESAPGVVLVLTPDNALRLNTATDWLGTPPPDVPYCPLARNITFSGQHVAAVVAESFEQAVAAAALVRVAYDETPAIVDLSDAKAGDGIPIDAMTNEWGDAQAAFAAAPVRICAAYNTPREYQAPMEPHGLIAHWQGDRLTVWEPSQWLDGMARTYAEWFGVPFENVRLVSPFIGGGFGSKAFAYGYGAVAAMAAKMLERPVKLAVTRPQTFTAYGGRAATRQTVALGADAEGKIQSIVHRGVNETSVDGMWVEPLGSVTSIMYATPNFSSRQNVVRVNTVAPGALRAPGENPSAFGIESAIDELAYEVGIDPLEIRLRNYAEQDPEAKKPWSTRQLREAYAAGAEAFGWSRRSPEPRSMRDGNQLIGWGVAAGTYPVRRAYGEAMVRILADGSVEVESSSIDMGQGTYTILAQTAAEVVGVRAENVVVKLGDSRYARAGVTGGSRLAGVMTGAVHKAATAALDELVGLAISDPNSPFHALQANTLVVAEGRIKSPRGEGPEVSIAELLASVGREQIEAMGDTMPANSTAEDRYKNYTTIATALSHTEGDYSRHSWCAHFVEVRVDQDFGTVRVSRVVSALDSGRLYNPKLAESQWKGGIIMGIGQALLEEGIVDRRHGRIVNNNLADYLIATNADIPDIEVISVGIPDPHSSALGGKGVGELGIVGVAPAIANAVFHATGKRVRDLPITLEKLI</sequence>
<protein>
    <submittedName>
        <fullName evidence="5">Oxidoreductase</fullName>
    </submittedName>
</protein>
<dbReference type="InterPro" id="IPR036856">
    <property type="entry name" value="Ald_Oxase/Xan_DH_a/b_sf"/>
</dbReference>
<dbReference type="PANTHER" id="PTHR11908:SF132">
    <property type="entry name" value="ALDEHYDE OXIDASE 1-RELATED"/>
    <property type="match status" value="1"/>
</dbReference>
<dbReference type="SMART" id="SM01008">
    <property type="entry name" value="Ald_Xan_dh_C"/>
    <property type="match status" value="1"/>
</dbReference>
<organism evidence="5 6">
    <name type="scientific">Mesorhizobium wenxiniae</name>
    <dbReference type="NCBI Taxonomy" id="2014805"/>
    <lineage>
        <taxon>Bacteria</taxon>
        <taxon>Pseudomonadati</taxon>
        <taxon>Pseudomonadota</taxon>
        <taxon>Alphaproteobacteria</taxon>
        <taxon>Hyphomicrobiales</taxon>
        <taxon>Phyllobacteriaceae</taxon>
        <taxon>Mesorhizobium</taxon>
    </lineage>
</organism>
<gene>
    <name evidence="5" type="ORF">CIT31_26145</name>
</gene>
<evidence type="ECO:0000256" key="1">
    <source>
        <dbReference type="ARBA" id="ARBA00022505"/>
    </source>
</evidence>
<dbReference type="Pfam" id="PF20256">
    <property type="entry name" value="MoCoBD_2"/>
    <property type="match status" value="1"/>
</dbReference>
<dbReference type="Gene3D" id="3.30.365.10">
    <property type="entry name" value="Aldehyde oxidase/xanthine dehydrogenase, molybdopterin binding domain"/>
    <property type="match status" value="4"/>
</dbReference>
<dbReference type="GO" id="GO:0016491">
    <property type="term" value="F:oxidoreductase activity"/>
    <property type="evidence" value="ECO:0007669"/>
    <property type="project" value="UniProtKB-KW"/>
</dbReference>
<name>A0A271KAI2_9HYPH</name>
<dbReference type="EMBL" id="NPKH01000033">
    <property type="protein sequence ID" value="PAP92773.1"/>
    <property type="molecule type" value="Genomic_DNA"/>
</dbReference>
<dbReference type="RefSeq" id="WP_095520966.1">
    <property type="nucleotide sequence ID" value="NZ_NPKH01000033.1"/>
</dbReference>
<feature type="domain" description="Aldehyde oxidase/xanthine dehydrogenase a/b hammerhead" evidence="4">
    <location>
        <begin position="42"/>
        <end position="153"/>
    </location>
</feature>
<keyword evidence="6" id="KW-1185">Reference proteome</keyword>
<feature type="region of interest" description="Disordered" evidence="3">
    <location>
        <begin position="1"/>
        <end position="21"/>
    </location>
</feature>
<dbReference type="InterPro" id="IPR016208">
    <property type="entry name" value="Ald_Oxase/xanthine_DH-like"/>
</dbReference>
<dbReference type="AlphaFoldDB" id="A0A271KAI2"/>
<dbReference type="InterPro" id="IPR000674">
    <property type="entry name" value="Ald_Oxase/Xan_DH_a/b"/>
</dbReference>
<dbReference type="InterPro" id="IPR008274">
    <property type="entry name" value="AldOxase/xan_DH_MoCoBD1"/>
</dbReference>
<dbReference type="PANTHER" id="PTHR11908">
    <property type="entry name" value="XANTHINE DEHYDROGENASE"/>
    <property type="match status" value="1"/>
</dbReference>
<reference evidence="5 6" key="1">
    <citation type="submission" date="2017-08" db="EMBL/GenBank/DDBJ databases">
        <title>Mesorhizobium wenxinae sp. nov., a novel rhizobial species isolated from root nodules of chickpea (Cicer arietinum L.).</title>
        <authorList>
            <person name="Zhang J."/>
        </authorList>
    </citation>
    <scope>NUCLEOTIDE SEQUENCE [LARGE SCALE GENOMIC DNA]</scope>
    <source>
        <strain evidence="6">WYCCWR 10019</strain>
    </source>
</reference>
<dbReference type="Proteomes" id="UP000215931">
    <property type="component" value="Unassembled WGS sequence"/>
</dbReference>
<evidence type="ECO:0000256" key="3">
    <source>
        <dbReference type="SAM" id="MobiDB-lite"/>
    </source>
</evidence>
<evidence type="ECO:0000313" key="5">
    <source>
        <dbReference type="EMBL" id="PAP92773.1"/>
    </source>
</evidence>
<dbReference type="SUPFAM" id="SSF56003">
    <property type="entry name" value="Molybdenum cofactor-binding domain"/>
    <property type="match status" value="1"/>
</dbReference>
<keyword evidence="2" id="KW-0560">Oxidoreductase</keyword>
<dbReference type="Gene3D" id="3.90.1170.50">
    <property type="entry name" value="Aldehyde oxidase/xanthine dehydrogenase, a/b hammerhead"/>
    <property type="match status" value="1"/>
</dbReference>
<dbReference type="GO" id="GO:0005506">
    <property type="term" value="F:iron ion binding"/>
    <property type="evidence" value="ECO:0007669"/>
    <property type="project" value="InterPro"/>
</dbReference>
<dbReference type="InterPro" id="IPR037165">
    <property type="entry name" value="AldOxase/xan_DH_Mopterin-bd_sf"/>
</dbReference>
<accession>A0A271KAI2</accession>
<dbReference type="Pfam" id="PF02738">
    <property type="entry name" value="MoCoBD_1"/>
    <property type="match status" value="1"/>
</dbReference>
<proteinExistence type="predicted"/>
<dbReference type="InterPro" id="IPR046867">
    <property type="entry name" value="AldOxase/xan_DH_MoCoBD2"/>
</dbReference>